<dbReference type="PROSITE" id="PS51257">
    <property type="entry name" value="PROKAR_LIPOPROTEIN"/>
    <property type="match status" value="1"/>
</dbReference>
<dbReference type="GO" id="GO:0015031">
    <property type="term" value="P:protein transport"/>
    <property type="evidence" value="ECO:0007669"/>
    <property type="project" value="UniProtKB-KW"/>
</dbReference>
<evidence type="ECO:0000256" key="7">
    <source>
        <dbReference type="ARBA" id="ARBA00022989"/>
    </source>
</evidence>
<dbReference type="GO" id="GO:0005886">
    <property type="term" value="C:plasma membrane"/>
    <property type="evidence" value="ECO:0007669"/>
    <property type="project" value="UniProtKB-SubCell"/>
</dbReference>
<dbReference type="OrthoDB" id="9780552at2"/>
<accession>A0A5D4SSJ1</accession>
<proteinExistence type="inferred from homology"/>
<protein>
    <recommendedName>
        <fullName evidence="12">Membrane protein insertase YidC</fullName>
    </recommendedName>
    <alternativeName>
        <fullName evidence="12">Foldase YidC</fullName>
    </alternativeName>
    <alternativeName>
        <fullName evidence="12">Membrane integrase YidC</fullName>
    </alternativeName>
    <alternativeName>
        <fullName evidence="12">Membrane protein YidC</fullName>
    </alternativeName>
</protein>
<keyword evidence="6 12" id="KW-0653">Protein transport</keyword>
<evidence type="ECO:0000256" key="12">
    <source>
        <dbReference type="HAMAP-Rule" id="MF_01811"/>
    </source>
</evidence>
<dbReference type="InterPro" id="IPR001708">
    <property type="entry name" value="YidC/ALB3/OXA1/COX18"/>
</dbReference>
<evidence type="ECO:0000256" key="9">
    <source>
        <dbReference type="ARBA" id="ARBA00023139"/>
    </source>
</evidence>
<dbReference type="InterPro" id="IPR028055">
    <property type="entry name" value="YidC/Oxa/ALB_C"/>
</dbReference>
<evidence type="ECO:0000256" key="5">
    <source>
        <dbReference type="ARBA" id="ARBA00022729"/>
    </source>
</evidence>
<dbReference type="PANTHER" id="PTHR12428">
    <property type="entry name" value="OXA1"/>
    <property type="match status" value="1"/>
</dbReference>
<evidence type="ECO:0000256" key="10">
    <source>
        <dbReference type="ARBA" id="ARBA00023186"/>
    </source>
</evidence>
<dbReference type="CDD" id="cd20070">
    <property type="entry name" value="5TM_YidC_Alb3"/>
    <property type="match status" value="1"/>
</dbReference>
<sequence length="256" mass="28795">MRKFWTVSLVIFLLALLTGCNMSEPITADSLGVWNHYFVYPLSLALTSVAEWTGGSYGISIIIVTIAIRTLILPLALKQQKNMLAMQKLKPEMEALQKKYKDKKNPDDQKEMQKELMGLYQTHKVNPAAGCFPMLIQMPVIMAFYYAIGRTTEIAEHSFFWVSLGQPDPLYILPVVAAITTFIQTRVTLTDDVQPQMKMVMNIIPVFILIAGLTLPSALALYWVIGNIFGIGQGLYLKKRMKTLKQMEEATVVPST</sequence>
<evidence type="ECO:0000256" key="4">
    <source>
        <dbReference type="ARBA" id="ARBA00022692"/>
    </source>
</evidence>
<keyword evidence="8 12" id="KW-0472">Membrane</keyword>
<dbReference type="HAMAP" id="MF_01811">
    <property type="entry name" value="YidC_type2"/>
    <property type="match status" value="1"/>
</dbReference>
<evidence type="ECO:0000256" key="2">
    <source>
        <dbReference type="ARBA" id="ARBA00022448"/>
    </source>
</evidence>
<keyword evidence="10 12" id="KW-0143">Chaperone</keyword>
<name>A0A5D4SSJ1_9BACI</name>
<dbReference type="AlphaFoldDB" id="A0A5D4SSJ1"/>
<feature type="domain" description="Membrane insertase YidC/Oxa/ALB C-terminal" evidence="13">
    <location>
        <begin position="57"/>
        <end position="239"/>
    </location>
</feature>
<evidence type="ECO:0000256" key="3">
    <source>
        <dbReference type="ARBA" id="ARBA00022475"/>
    </source>
</evidence>
<keyword evidence="7 12" id="KW-1133">Transmembrane helix</keyword>
<gene>
    <name evidence="12 14" type="primary">yidC</name>
    <name evidence="14" type="ORF">FZC76_17260</name>
</gene>
<dbReference type="InterPro" id="IPR023060">
    <property type="entry name" value="YidC/YidC1/YidC2_Firmicutes"/>
</dbReference>
<dbReference type="PRINTS" id="PR00701">
    <property type="entry name" value="60KDINNERMP"/>
</dbReference>
<evidence type="ECO:0000313" key="14">
    <source>
        <dbReference type="EMBL" id="TYS65641.1"/>
    </source>
</evidence>
<dbReference type="GO" id="GO:0051205">
    <property type="term" value="P:protein insertion into membrane"/>
    <property type="evidence" value="ECO:0007669"/>
    <property type="project" value="TreeGrafter"/>
</dbReference>
<keyword evidence="9" id="KW-0564">Palmitate</keyword>
<keyword evidence="2 12" id="KW-0813">Transport</keyword>
<feature type="transmembrane region" description="Helical" evidence="12">
    <location>
        <begin position="199"/>
        <end position="215"/>
    </location>
</feature>
<evidence type="ECO:0000256" key="6">
    <source>
        <dbReference type="ARBA" id="ARBA00022927"/>
    </source>
</evidence>
<evidence type="ECO:0000259" key="13">
    <source>
        <dbReference type="Pfam" id="PF02096"/>
    </source>
</evidence>
<reference evidence="14 15" key="1">
    <citation type="submission" date="2019-08" db="EMBL/GenBank/DDBJ databases">
        <title>Bacillus genomes from the desert of Cuatro Cienegas, Coahuila.</title>
        <authorList>
            <person name="Olmedo-Alvarez G."/>
        </authorList>
    </citation>
    <scope>NUCLEOTIDE SEQUENCE [LARGE SCALE GENOMIC DNA]</scope>
    <source>
        <strain evidence="14 15">CH28_1T</strain>
    </source>
</reference>
<keyword evidence="11 12" id="KW-0449">Lipoprotein</keyword>
<dbReference type="NCBIfam" id="TIGR03592">
    <property type="entry name" value="yidC_oxa1_cterm"/>
    <property type="match status" value="1"/>
</dbReference>
<evidence type="ECO:0000313" key="15">
    <source>
        <dbReference type="Proteomes" id="UP000322524"/>
    </source>
</evidence>
<dbReference type="GO" id="GO:0032977">
    <property type="term" value="F:membrane insertase activity"/>
    <property type="evidence" value="ECO:0007669"/>
    <property type="project" value="InterPro"/>
</dbReference>
<keyword evidence="5 12" id="KW-0732">Signal</keyword>
<evidence type="ECO:0000256" key="8">
    <source>
        <dbReference type="ARBA" id="ARBA00023136"/>
    </source>
</evidence>
<keyword evidence="3 12" id="KW-1003">Cell membrane</keyword>
<feature type="transmembrane region" description="Helical" evidence="12">
    <location>
        <begin position="169"/>
        <end position="187"/>
    </location>
</feature>
<dbReference type="Proteomes" id="UP000322524">
    <property type="component" value="Unassembled WGS sequence"/>
</dbReference>
<feature type="transmembrane region" description="Helical" evidence="12">
    <location>
        <begin position="52"/>
        <end position="77"/>
    </location>
</feature>
<dbReference type="Pfam" id="PF02096">
    <property type="entry name" value="60KD_IMP"/>
    <property type="match status" value="1"/>
</dbReference>
<evidence type="ECO:0000256" key="1">
    <source>
        <dbReference type="ARBA" id="ARBA00004651"/>
    </source>
</evidence>
<dbReference type="EMBL" id="VTEV01000007">
    <property type="protein sequence ID" value="TYS65641.1"/>
    <property type="molecule type" value="Genomic_DNA"/>
</dbReference>
<feature type="transmembrane region" description="Helical" evidence="12">
    <location>
        <begin position="127"/>
        <end position="149"/>
    </location>
</feature>
<dbReference type="STRING" id="79883.GCA_001636495_03660"/>
<keyword evidence="4 12" id="KW-0812">Transmembrane</keyword>
<dbReference type="PANTHER" id="PTHR12428:SF65">
    <property type="entry name" value="CYTOCHROME C OXIDASE ASSEMBLY PROTEIN COX18, MITOCHONDRIAL"/>
    <property type="match status" value="1"/>
</dbReference>
<comment type="function">
    <text evidence="12">Required for the insertion and/or proper folding and/or complex formation of integral membrane proteins into the membrane. Involved in integration of membrane proteins that insert both dependently and independently of the Sec translocase complex, as well as at least some lipoproteins.</text>
</comment>
<organism evidence="14 15">
    <name type="scientific">Sutcliffiella horikoshii</name>
    <dbReference type="NCBI Taxonomy" id="79883"/>
    <lineage>
        <taxon>Bacteria</taxon>
        <taxon>Bacillati</taxon>
        <taxon>Bacillota</taxon>
        <taxon>Bacilli</taxon>
        <taxon>Bacillales</taxon>
        <taxon>Bacillaceae</taxon>
        <taxon>Sutcliffiella</taxon>
    </lineage>
</organism>
<dbReference type="InterPro" id="IPR047196">
    <property type="entry name" value="YidC_ALB_C"/>
</dbReference>
<comment type="similarity">
    <text evidence="12">Belongs to the OXA1/ALB3/YidC family. Type 2 subfamily.</text>
</comment>
<dbReference type="RefSeq" id="WP_148989420.1">
    <property type="nucleotide sequence ID" value="NZ_VTEV01000007.1"/>
</dbReference>
<comment type="subcellular location">
    <subcellularLocation>
        <location evidence="1 12">Cell membrane</location>
        <topology evidence="1 12">Multi-pass membrane protein</topology>
    </subcellularLocation>
</comment>
<comment type="caution">
    <text evidence="14">The sequence shown here is derived from an EMBL/GenBank/DDBJ whole genome shotgun (WGS) entry which is preliminary data.</text>
</comment>
<evidence type="ECO:0000256" key="11">
    <source>
        <dbReference type="ARBA" id="ARBA00023288"/>
    </source>
</evidence>